<comment type="similarity">
    <text evidence="4">Belongs to the MqnA/MqnD family. MqnD subfamily.</text>
</comment>
<evidence type="ECO:0000256" key="1">
    <source>
        <dbReference type="ARBA" id="ARBA00004863"/>
    </source>
</evidence>
<accession>A0ABV8PC35</accession>
<comment type="caution">
    <text evidence="5">The sequence shown here is derived from an EMBL/GenBank/DDBJ whole genome shotgun (WGS) entry which is preliminary data.</text>
</comment>
<evidence type="ECO:0000313" key="5">
    <source>
        <dbReference type="EMBL" id="MFC4211678.1"/>
    </source>
</evidence>
<protein>
    <recommendedName>
        <fullName evidence="4">1,4-dihydroxy-6-naphtoate synthase</fullName>
        <ecNumber evidence="4">4.1.99.29</ecNumber>
    </recommendedName>
    <alternativeName>
        <fullName evidence="4">Menaquinone biosynthetic enzyme MqnD</fullName>
    </alternativeName>
</protein>
<dbReference type="SUPFAM" id="SSF53850">
    <property type="entry name" value="Periplasmic binding protein-like II"/>
    <property type="match status" value="1"/>
</dbReference>
<dbReference type="EMBL" id="JBHSBW010000011">
    <property type="protein sequence ID" value="MFC4211678.1"/>
    <property type="molecule type" value="Genomic_DNA"/>
</dbReference>
<dbReference type="PANTHER" id="PTHR37167">
    <property type="entry name" value="1,4-DIHYDROXY-6-NAPHTOATE SYNTHASE"/>
    <property type="match status" value="1"/>
</dbReference>
<comment type="pathway">
    <text evidence="1 4">Quinol/quinone metabolism; menaquinone biosynthesis.</text>
</comment>
<feature type="binding site" evidence="4">
    <location>
        <begin position="55"/>
        <end position="57"/>
    </location>
    <ligand>
        <name>substrate</name>
    </ligand>
</feature>
<organism evidence="5 6">
    <name type="scientific">Pedobacter lithocola</name>
    <dbReference type="NCBI Taxonomy" id="1908239"/>
    <lineage>
        <taxon>Bacteria</taxon>
        <taxon>Pseudomonadati</taxon>
        <taxon>Bacteroidota</taxon>
        <taxon>Sphingobacteriia</taxon>
        <taxon>Sphingobacteriales</taxon>
        <taxon>Sphingobacteriaceae</taxon>
        <taxon>Pedobacter</taxon>
    </lineage>
</organism>
<name>A0ABV8PC35_9SPHI</name>
<feature type="active site" description="Proton acceptor" evidence="4">
    <location>
        <position position="148"/>
    </location>
</feature>
<sequence>MKLTLGFSPCPNDTFIFDALIHNKIDTEGLTFDVVFDDVETLNQKALNGALDITKLSFHAFAYVANQYALLDSGSALGFGVGPLLISKNKFEGDLSADLKVGIPGKYTTANFLLSIAYPQLQNKEIMVFSEIEPALLEDKIDLGLIIHENRFTYQDKGLNKIVDLGDYWEQLTGCAIPLGGIVINRNLDREIQLKVNRLVRQSVEYAFAHPKSCIEFIRQHAQEMDEAVMYKHIELYVNKYSINLGNEGRKAIDTLFNMAQERNLIPSVPQNLYI</sequence>
<keyword evidence="3 4" id="KW-0456">Lyase</keyword>
<dbReference type="Pfam" id="PF02621">
    <property type="entry name" value="VitK2_biosynth"/>
    <property type="match status" value="1"/>
</dbReference>
<proteinExistence type="inferred from homology"/>
<evidence type="ECO:0000256" key="2">
    <source>
        <dbReference type="ARBA" id="ARBA00022428"/>
    </source>
</evidence>
<comment type="catalytic activity">
    <reaction evidence="4">
        <text>cyclic dehypoxanthinylfutalosinate = 1,4-dihydroxy-6-naphthoate + dihydroxyacetone</text>
        <dbReference type="Rhea" id="RHEA:33087"/>
        <dbReference type="ChEBI" id="CHEBI:16016"/>
        <dbReference type="ChEBI" id="CHEBI:64254"/>
        <dbReference type="ChEBI" id="CHEBI:64270"/>
        <dbReference type="EC" id="4.1.99.29"/>
    </reaction>
</comment>
<evidence type="ECO:0000313" key="6">
    <source>
        <dbReference type="Proteomes" id="UP001595789"/>
    </source>
</evidence>
<dbReference type="InterPro" id="IPR003773">
    <property type="entry name" value="Menaquinone_biosynth"/>
</dbReference>
<feature type="binding site" evidence="4">
    <location>
        <begin position="109"/>
        <end position="110"/>
    </location>
    <ligand>
        <name>substrate</name>
    </ligand>
</feature>
<evidence type="ECO:0000256" key="3">
    <source>
        <dbReference type="ARBA" id="ARBA00023239"/>
    </source>
</evidence>
<dbReference type="RefSeq" id="WP_378984985.1">
    <property type="nucleotide sequence ID" value="NZ_JBHSBW010000011.1"/>
</dbReference>
<dbReference type="EC" id="4.1.99.29" evidence="4"/>
<keyword evidence="6" id="KW-1185">Reference proteome</keyword>
<dbReference type="Proteomes" id="UP001595789">
    <property type="component" value="Unassembled WGS sequence"/>
</dbReference>
<comment type="function">
    <text evidence="4">Catalyzes the conversion of cyclic dehypoxanthine futalosine (cyclic DHFL) into 1,4-dihydroxy-6-naphthoate, a step in the biosynthesis of menaquinone (MK, vitamin K2).</text>
</comment>
<evidence type="ECO:0000256" key="4">
    <source>
        <dbReference type="HAMAP-Rule" id="MF_00996"/>
    </source>
</evidence>
<dbReference type="InterPro" id="IPR030869">
    <property type="entry name" value="MqnD"/>
</dbReference>
<reference evidence="6" key="1">
    <citation type="journal article" date="2019" name="Int. J. Syst. Evol. Microbiol.">
        <title>The Global Catalogue of Microorganisms (GCM) 10K type strain sequencing project: providing services to taxonomists for standard genome sequencing and annotation.</title>
        <authorList>
            <consortium name="The Broad Institute Genomics Platform"/>
            <consortium name="The Broad Institute Genome Sequencing Center for Infectious Disease"/>
            <person name="Wu L."/>
            <person name="Ma J."/>
        </authorList>
    </citation>
    <scope>NUCLEOTIDE SEQUENCE [LARGE SCALE GENOMIC DNA]</scope>
    <source>
        <strain evidence="6">CCM 8691</strain>
    </source>
</reference>
<dbReference type="HAMAP" id="MF_00996">
    <property type="entry name" value="MqnD"/>
    <property type="match status" value="1"/>
</dbReference>
<keyword evidence="2 4" id="KW-0474">Menaquinone biosynthesis</keyword>
<dbReference type="CDD" id="cd13635">
    <property type="entry name" value="PBP2_Ttha1568_Mqnd"/>
    <property type="match status" value="1"/>
</dbReference>
<gene>
    <name evidence="4" type="primary">mqnD</name>
    <name evidence="5" type="ORF">ACFOWA_10825</name>
</gene>
<dbReference type="PANTHER" id="PTHR37167:SF1">
    <property type="entry name" value="1,4-DIHYDROXY-6-NAPHTOATE SYNTHASE"/>
    <property type="match status" value="1"/>
</dbReference>
<dbReference type="Gene3D" id="3.40.190.10">
    <property type="entry name" value="Periplasmic binding protein-like II"/>
    <property type="match status" value="2"/>
</dbReference>